<name>A0ABR7RMW2_9PROT</name>
<feature type="transmembrane region" description="Helical" evidence="4">
    <location>
        <begin position="315"/>
        <end position="337"/>
    </location>
</feature>
<dbReference type="InterPro" id="IPR057326">
    <property type="entry name" value="KR_dom"/>
</dbReference>
<dbReference type="PRINTS" id="PR00081">
    <property type="entry name" value="GDHRDH"/>
</dbReference>
<dbReference type="Gene3D" id="3.40.50.720">
    <property type="entry name" value="NAD(P)-binding Rossmann-like Domain"/>
    <property type="match status" value="1"/>
</dbReference>
<accession>A0ABR7RMW2</accession>
<protein>
    <submittedName>
        <fullName evidence="6">SDR family NAD(P)-dependent oxidoreductase</fullName>
    </submittedName>
</protein>
<dbReference type="InterPro" id="IPR036291">
    <property type="entry name" value="NAD(P)-bd_dom_sf"/>
</dbReference>
<gene>
    <name evidence="6" type="ORF">IBL26_11575</name>
</gene>
<comment type="caution">
    <text evidence="6">The sequence shown here is derived from an EMBL/GenBank/DDBJ whole genome shotgun (WGS) entry which is preliminary data.</text>
</comment>
<comment type="similarity">
    <text evidence="1 3">Belongs to the short-chain dehydrogenases/reductases (SDR) family.</text>
</comment>
<dbReference type="NCBIfam" id="NF005495">
    <property type="entry name" value="PRK07109.1"/>
    <property type="match status" value="1"/>
</dbReference>
<evidence type="ECO:0000313" key="7">
    <source>
        <dbReference type="Proteomes" id="UP000626026"/>
    </source>
</evidence>
<dbReference type="EMBL" id="JACTVA010000018">
    <property type="protein sequence ID" value="MBC9207475.1"/>
    <property type="molecule type" value="Genomic_DNA"/>
</dbReference>
<dbReference type="InterPro" id="IPR002347">
    <property type="entry name" value="SDR_fam"/>
</dbReference>
<reference evidence="6 7" key="1">
    <citation type="journal article" date="2013" name="Int. J. Syst. Evol. Microbiol.">
        <title>Roseomonas aerophila sp. nov., isolated from air.</title>
        <authorList>
            <person name="Kim S.J."/>
            <person name="Weon H.Y."/>
            <person name="Ahn J.H."/>
            <person name="Hong S.B."/>
            <person name="Seok S.J."/>
            <person name="Whang K.S."/>
            <person name="Kwon S.W."/>
        </authorList>
    </citation>
    <scope>NUCLEOTIDE SEQUENCE [LARGE SCALE GENOMIC DNA]</scope>
    <source>
        <strain evidence="6 7">NBRC 108923</strain>
    </source>
</reference>
<keyword evidence="4" id="KW-0812">Transmembrane</keyword>
<keyword evidence="2" id="KW-0560">Oxidoreductase</keyword>
<dbReference type="PANTHER" id="PTHR44196:SF1">
    <property type="entry name" value="DEHYDROGENASE_REDUCTASE SDR FAMILY MEMBER 7B"/>
    <property type="match status" value="1"/>
</dbReference>
<dbReference type="InterPro" id="IPR020904">
    <property type="entry name" value="Sc_DH/Rdtase_CS"/>
</dbReference>
<proteinExistence type="inferred from homology"/>
<keyword evidence="4" id="KW-0472">Membrane</keyword>
<dbReference type="PROSITE" id="PS00061">
    <property type="entry name" value="ADH_SHORT"/>
    <property type="match status" value="1"/>
</dbReference>
<dbReference type="SUPFAM" id="SSF51735">
    <property type="entry name" value="NAD(P)-binding Rossmann-fold domains"/>
    <property type="match status" value="1"/>
</dbReference>
<dbReference type="SMART" id="SM00822">
    <property type="entry name" value="PKS_KR"/>
    <property type="match status" value="1"/>
</dbReference>
<organism evidence="6 7">
    <name type="scientific">Teichococcus aerophilus</name>
    <dbReference type="NCBI Taxonomy" id="1224513"/>
    <lineage>
        <taxon>Bacteria</taxon>
        <taxon>Pseudomonadati</taxon>
        <taxon>Pseudomonadota</taxon>
        <taxon>Alphaproteobacteria</taxon>
        <taxon>Acetobacterales</taxon>
        <taxon>Roseomonadaceae</taxon>
        <taxon>Roseomonas</taxon>
    </lineage>
</organism>
<evidence type="ECO:0000259" key="5">
    <source>
        <dbReference type="SMART" id="SM00822"/>
    </source>
</evidence>
<dbReference type="Pfam" id="PF00106">
    <property type="entry name" value="adh_short"/>
    <property type="match status" value="1"/>
</dbReference>
<evidence type="ECO:0000313" key="6">
    <source>
        <dbReference type="EMBL" id="MBC9207475.1"/>
    </source>
</evidence>
<sequence length="360" mass="38477">MQQATDTSRIRVAVITGGTMGIGRATAVAFARAGWSVAVLARGEERLRSTEAELKALGVAALCLPVDVADAAAVEAASTLIEEELGPVEAWVNNAMATVVSPAQDITPEEYLRVTEVTYLGQVFGTLAALRLMRKRGKGAIVQVSSGLGVRAAPLQSAYCGAKAAVGGFTDSVRSELLHENSRITLTTVYLPAVNTPQFRRTRNHTGLAQNAPDPVYDPRLCADAILHAVRSPKREVWVGRSTVQMVLAQAVVPGFADRKAAEMWDAQLDPSMPPPDPKGNLFDVDADDPGIDGPFTDRTQPQRGEFVTSQARELLTAGVAVVALLGVAALLAPAAWAAKHVPMPHRTPHRPSFLRRTRW</sequence>
<keyword evidence="7" id="KW-1185">Reference proteome</keyword>
<evidence type="ECO:0000256" key="4">
    <source>
        <dbReference type="SAM" id="Phobius"/>
    </source>
</evidence>
<feature type="domain" description="Ketoreductase" evidence="5">
    <location>
        <begin position="11"/>
        <end position="202"/>
    </location>
</feature>
<dbReference type="PANTHER" id="PTHR44196">
    <property type="entry name" value="DEHYDROGENASE/REDUCTASE SDR FAMILY MEMBER 7B"/>
    <property type="match status" value="1"/>
</dbReference>
<dbReference type="Proteomes" id="UP000626026">
    <property type="component" value="Unassembled WGS sequence"/>
</dbReference>
<evidence type="ECO:0000256" key="2">
    <source>
        <dbReference type="ARBA" id="ARBA00023002"/>
    </source>
</evidence>
<keyword evidence="4" id="KW-1133">Transmembrane helix</keyword>
<evidence type="ECO:0000256" key="1">
    <source>
        <dbReference type="ARBA" id="ARBA00006484"/>
    </source>
</evidence>
<dbReference type="RefSeq" id="WP_187784644.1">
    <property type="nucleotide sequence ID" value="NZ_JACTVA010000018.1"/>
</dbReference>
<dbReference type="PRINTS" id="PR00080">
    <property type="entry name" value="SDRFAMILY"/>
</dbReference>
<evidence type="ECO:0000256" key="3">
    <source>
        <dbReference type="RuleBase" id="RU000363"/>
    </source>
</evidence>